<dbReference type="PATRIC" id="fig|883113.3.peg.677"/>
<reference evidence="3 4" key="1">
    <citation type="submission" date="2012-01" db="EMBL/GenBank/DDBJ databases">
        <title>The Genome Sequence of Facklamia languida CCUG 37842.</title>
        <authorList>
            <consortium name="The Broad Institute Genome Sequencing Platform"/>
            <person name="Earl A."/>
            <person name="Ward D."/>
            <person name="Feldgarden M."/>
            <person name="Gevers D."/>
            <person name="Huys G."/>
            <person name="Young S.K."/>
            <person name="Zeng Q."/>
            <person name="Gargeya S."/>
            <person name="Fitzgerald M."/>
            <person name="Haas B."/>
            <person name="Abouelleil A."/>
            <person name="Alvarado L."/>
            <person name="Arachchi H.M."/>
            <person name="Berlin A."/>
            <person name="Chapman S.B."/>
            <person name="Gearin G."/>
            <person name="Goldberg J."/>
            <person name="Griggs A."/>
            <person name="Gujja S."/>
            <person name="Hansen M."/>
            <person name="Heiman D."/>
            <person name="Howarth C."/>
            <person name="Larimer J."/>
            <person name="Lui A."/>
            <person name="MacDonald P.J.P."/>
            <person name="McCowen C."/>
            <person name="Montmayeur A."/>
            <person name="Murphy C."/>
            <person name="Neiman D."/>
            <person name="Pearson M."/>
            <person name="Priest M."/>
            <person name="Roberts A."/>
            <person name="Saif S."/>
            <person name="Shea T."/>
            <person name="Sisk P."/>
            <person name="Stolte C."/>
            <person name="Sykes S."/>
            <person name="Wortman J."/>
            <person name="Nusbaum C."/>
            <person name="Birren B."/>
        </authorList>
    </citation>
    <scope>NUCLEOTIDE SEQUENCE [LARGE SCALE GENOMIC DNA]</scope>
    <source>
        <strain evidence="3 4">CCUG 37842</strain>
    </source>
</reference>
<feature type="compositionally biased region" description="Basic and acidic residues" evidence="2">
    <location>
        <begin position="161"/>
        <end position="180"/>
    </location>
</feature>
<protein>
    <recommendedName>
        <fullName evidence="5">DUF536 domain-containing protein</fullName>
    </recommendedName>
</protein>
<organism evidence="3 4">
    <name type="scientific">Facklamia languida CCUG 37842</name>
    <dbReference type="NCBI Taxonomy" id="883113"/>
    <lineage>
        <taxon>Bacteria</taxon>
        <taxon>Bacillati</taxon>
        <taxon>Bacillota</taxon>
        <taxon>Bacilli</taxon>
        <taxon>Lactobacillales</taxon>
        <taxon>Aerococcaceae</taxon>
        <taxon>Facklamia</taxon>
    </lineage>
</organism>
<proteinExistence type="predicted"/>
<dbReference type="EMBL" id="AGEG01000006">
    <property type="protein sequence ID" value="EHR37497.1"/>
    <property type="molecule type" value="Genomic_DNA"/>
</dbReference>
<gene>
    <name evidence="3" type="ORF">HMPREF9708_00676</name>
</gene>
<name>H3NII7_9LACT</name>
<dbReference type="RefSeq" id="WP_006308703.1">
    <property type="nucleotide sequence ID" value="NZ_JH601133.1"/>
</dbReference>
<feature type="compositionally biased region" description="Acidic residues" evidence="2">
    <location>
        <begin position="64"/>
        <end position="83"/>
    </location>
</feature>
<sequence>MSKELTAQQFADKLEVTRQLIYYHAKKIPAQDKVYNEENKLVFTPDQQEFLMSFMTDTLAKEEAGEEEDLDYSGYEEEEGPDIEWERPEFTYDPELAKQIALVLQNESLAKQKREMPHEDPSSEAAPSQTKASQRIASDKALHRQVGGDQEKVSKSSVPIKESKDQRSDKMTNRSNDKLVKGARHDKKQTDKETNDKETNDGDKAPSKNFQAEAESTHGSQHDLEGQASFLRNEAAVLDYIQEAVRDQLQDKWRQDEEERQMLLDELNTKNQQIADLHQLLDQQQQLMLVTEQKHRQLLNLVNQQALQLAHSPFVRGREDWIPNKSWLKHAFKE</sequence>
<feature type="region of interest" description="Disordered" evidence="2">
    <location>
        <begin position="108"/>
        <end position="222"/>
    </location>
</feature>
<dbReference type="AlphaFoldDB" id="H3NII7"/>
<keyword evidence="4" id="KW-1185">Reference proteome</keyword>
<evidence type="ECO:0000256" key="2">
    <source>
        <dbReference type="SAM" id="MobiDB-lite"/>
    </source>
</evidence>
<keyword evidence="1" id="KW-0175">Coiled coil</keyword>
<evidence type="ECO:0008006" key="5">
    <source>
        <dbReference type="Google" id="ProtNLM"/>
    </source>
</evidence>
<feature type="compositionally biased region" description="Basic and acidic residues" evidence="2">
    <location>
        <begin position="110"/>
        <end position="121"/>
    </location>
</feature>
<dbReference type="OrthoDB" id="2243377at2"/>
<feature type="compositionally biased region" description="Basic and acidic residues" evidence="2">
    <location>
        <begin position="188"/>
        <end position="206"/>
    </location>
</feature>
<feature type="region of interest" description="Disordered" evidence="2">
    <location>
        <begin position="60"/>
        <end position="90"/>
    </location>
</feature>
<dbReference type="STRING" id="883113.HMPREF9708_00676"/>
<accession>H3NII7</accession>
<dbReference type="HOGENOM" id="CLU_965575_0_0_9"/>
<evidence type="ECO:0000313" key="4">
    <source>
        <dbReference type="Proteomes" id="UP000006190"/>
    </source>
</evidence>
<feature type="coiled-coil region" evidence="1">
    <location>
        <begin position="246"/>
        <end position="287"/>
    </location>
</feature>
<evidence type="ECO:0000313" key="3">
    <source>
        <dbReference type="EMBL" id="EHR37497.1"/>
    </source>
</evidence>
<feature type="compositionally biased region" description="Polar residues" evidence="2">
    <location>
        <begin position="125"/>
        <end position="136"/>
    </location>
</feature>
<dbReference type="Proteomes" id="UP000006190">
    <property type="component" value="Unassembled WGS sequence"/>
</dbReference>
<evidence type="ECO:0000256" key="1">
    <source>
        <dbReference type="SAM" id="Coils"/>
    </source>
</evidence>
<comment type="caution">
    <text evidence="3">The sequence shown here is derived from an EMBL/GenBank/DDBJ whole genome shotgun (WGS) entry which is preliminary data.</text>
</comment>